<dbReference type="SUPFAM" id="SSF56496">
    <property type="entry name" value="Fibrinogen C-terminal domain-like"/>
    <property type="match status" value="1"/>
</dbReference>
<dbReference type="InterPro" id="IPR050373">
    <property type="entry name" value="Fibrinogen_C-term_domain"/>
</dbReference>
<dbReference type="GO" id="GO:0005615">
    <property type="term" value="C:extracellular space"/>
    <property type="evidence" value="ECO:0007669"/>
    <property type="project" value="TreeGrafter"/>
</dbReference>
<dbReference type="SMART" id="SM00186">
    <property type="entry name" value="FBG"/>
    <property type="match status" value="1"/>
</dbReference>
<evidence type="ECO:0000313" key="3">
    <source>
        <dbReference type="Proteomes" id="UP000271974"/>
    </source>
</evidence>
<dbReference type="OrthoDB" id="6121324at2759"/>
<reference evidence="2 3" key="1">
    <citation type="submission" date="2019-01" db="EMBL/GenBank/DDBJ databases">
        <title>A draft genome assembly of the solar-powered sea slug Elysia chlorotica.</title>
        <authorList>
            <person name="Cai H."/>
            <person name="Li Q."/>
            <person name="Fang X."/>
            <person name="Li J."/>
            <person name="Curtis N.E."/>
            <person name="Altenburger A."/>
            <person name="Shibata T."/>
            <person name="Feng M."/>
            <person name="Maeda T."/>
            <person name="Schwartz J.A."/>
            <person name="Shigenobu S."/>
            <person name="Lundholm N."/>
            <person name="Nishiyama T."/>
            <person name="Yang H."/>
            <person name="Hasebe M."/>
            <person name="Li S."/>
            <person name="Pierce S.K."/>
            <person name="Wang J."/>
        </authorList>
    </citation>
    <scope>NUCLEOTIDE SEQUENCE [LARGE SCALE GENOMIC DNA]</scope>
    <source>
        <strain evidence="2">EC2010</strain>
        <tissue evidence="2">Whole organism of an adult</tissue>
    </source>
</reference>
<evidence type="ECO:0000259" key="1">
    <source>
        <dbReference type="PROSITE" id="PS51406"/>
    </source>
</evidence>
<sequence length="173" mass="19691">QKRATGDVDFYRDWAAYREGFGNITGDFWLGNEALHTLTSQNDYEMRIDLHVDGKEFYAHSPSFKVESEPDNYRLRLGRPSTITSTLGVEGLTYHNNLAFSTLDRDNDSWPGGRCAVSHHGGWWYAQCHRDNINGLWGAEGAVGVSWKAASRWVYPNFTEMKIRRLPASTTNL</sequence>
<dbReference type="PANTHER" id="PTHR19143">
    <property type="entry name" value="FIBRINOGEN/TENASCIN/ANGIOPOEITIN"/>
    <property type="match status" value="1"/>
</dbReference>
<feature type="non-terminal residue" evidence="2">
    <location>
        <position position="1"/>
    </location>
</feature>
<feature type="domain" description="Fibrinogen C-terminal" evidence="1">
    <location>
        <begin position="1"/>
        <end position="167"/>
    </location>
</feature>
<keyword evidence="3" id="KW-1185">Reference proteome</keyword>
<dbReference type="PROSITE" id="PS51406">
    <property type="entry name" value="FIBRINOGEN_C_2"/>
    <property type="match status" value="1"/>
</dbReference>
<dbReference type="AlphaFoldDB" id="A0A3S1AVW2"/>
<evidence type="ECO:0000313" key="2">
    <source>
        <dbReference type="EMBL" id="RUS68714.1"/>
    </source>
</evidence>
<dbReference type="InterPro" id="IPR036056">
    <property type="entry name" value="Fibrinogen-like_C"/>
</dbReference>
<dbReference type="PANTHER" id="PTHR19143:SF458">
    <property type="entry name" value="FIBRINOGEN C-TERMINAL DOMAIN-CONTAINING PROTEIN-RELATED"/>
    <property type="match status" value="1"/>
</dbReference>
<dbReference type="EMBL" id="RQTK01002072">
    <property type="protein sequence ID" value="RUS68714.1"/>
    <property type="molecule type" value="Genomic_DNA"/>
</dbReference>
<protein>
    <recommendedName>
        <fullName evidence="1">Fibrinogen C-terminal domain-containing protein</fullName>
    </recommendedName>
</protein>
<dbReference type="InterPro" id="IPR002181">
    <property type="entry name" value="Fibrinogen_a/b/g_C_dom"/>
</dbReference>
<dbReference type="STRING" id="188477.A0A3S1AVW2"/>
<dbReference type="Gene3D" id="3.90.215.10">
    <property type="entry name" value="Gamma Fibrinogen, chain A, domain 1"/>
    <property type="match status" value="1"/>
</dbReference>
<accession>A0A3S1AVW2</accession>
<dbReference type="Pfam" id="PF00147">
    <property type="entry name" value="Fibrinogen_C"/>
    <property type="match status" value="1"/>
</dbReference>
<name>A0A3S1AVW2_ELYCH</name>
<dbReference type="InterPro" id="IPR014716">
    <property type="entry name" value="Fibrinogen_a/b/g_C_1"/>
</dbReference>
<comment type="caution">
    <text evidence="2">The sequence shown here is derived from an EMBL/GenBank/DDBJ whole genome shotgun (WGS) entry which is preliminary data.</text>
</comment>
<organism evidence="2 3">
    <name type="scientific">Elysia chlorotica</name>
    <name type="common">Eastern emerald elysia</name>
    <name type="synonym">Sea slug</name>
    <dbReference type="NCBI Taxonomy" id="188477"/>
    <lineage>
        <taxon>Eukaryota</taxon>
        <taxon>Metazoa</taxon>
        <taxon>Spiralia</taxon>
        <taxon>Lophotrochozoa</taxon>
        <taxon>Mollusca</taxon>
        <taxon>Gastropoda</taxon>
        <taxon>Heterobranchia</taxon>
        <taxon>Euthyneura</taxon>
        <taxon>Panpulmonata</taxon>
        <taxon>Sacoglossa</taxon>
        <taxon>Placobranchoidea</taxon>
        <taxon>Plakobranchidae</taxon>
        <taxon>Elysia</taxon>
    </lineage>
</organism>
<gene>
    <name evidence="2" type="ORF">EGW08_023523</name>
</gene>
<dbReference type="Proteomes" id="UP000271974">
    <property type="component" value="Unassembled WGS sequence"/>
</dbReference>
<proteinExistence type="predicted"/>